<evidence type="ECO:0000313" key="3">
    <source>
        <dbReference type="Proteomes" id="UP001187203"/>
    </source>
</evidence>
<proteinExistence type="predicted"/>
<dbReference type="Proteomes" id="UP001187203">
    <property type="component" value="Unassembled WGS sequence"/>
</dbReference>
<accession>A0ABU3YEL0</accession>
<protein>
    <submittedName>
        <fullName evidence="2">Panacea domain-containing protein</fullName>
    </submittedName>
</protein>
<dbReference type="RefSeq" id="WP_080667583.1">
    <property type="nucleotide sequence ID" value="NZ_JAWJWH010000001.1"/>
</dbReference>
<evidence type="ECO:0000259" key="1">
    <source>
        <dbReference type="Pfam" id="PF13274"/>
    </source>
</evidence>
<reference evidence="3" key="1">
    <citation type="journal article" date="2023" name="Int. J. Mol. Sci.">
        <title>Genomic and Metabolic Characterization of Plant Growth-Promoting Rhizobacteria Isolated from Nodules of Clovers Grown in Non-Farmed Soil.</title>
        <authorList>
            <person name="Wojcik M."/>
            <person name="Koper P."/>
            <person name="Zebracki K."/>
            <person name="Marczak M."/>
            <person name="Mazur A."/>
        </authorList>
    </citation>
    <scope>NUCLEOTIDE SEQUENCE [LARGE SCALE GENOMIC DNA]</scope>
    <source>
        <strain evidence="3">KB12</strain>
    </source>
</reference>
<dbReference type="EMBL" id="JAWJWI010000001">
    <property type="protein sequence ID" value="MDV4184299.1"/>
    <property type="molecule type" value="Genomic_DNA"/>
</dbReference>
<dbReference type="InterPro" id="IPR025272">
    <property type="entry name" value="SocA_Panacea"/>
</dbReference>
<sequence length="189" mass="21658">MMRQVAMVRFKFDWQKTIEAIEFIARQEPGITQYYIGKILFFADREHVLDYGRPITGDKYVAMEYGPVPSGVRDLLKFDSGFPDEILDELQAHIGIEHEGNKQRVYSKSGSDLPKLSGSDKTYLIASIRKYAKMSFPRLKDVSHEDVAYNEAWDRPGNANEMNIELWLEELDDPQAAKAQINEYANCAA</sequence>
<name>A0ABU3YEL0_9HYPH</name>
<feature type="domain" description="Antitoxin SocA-like Panacea" evidence="1">
    <location>
        <begin position="38"/>
        <end position="146"/>
    </location>
</feature>
<dbReference type="Pfam" id="PF13274">
    <property type="entry name" value="SocA_Panacea"/>
    <property type="match status" value="1"/>
</dbReference>
<organism evidence="2 3">
    <name type="scientific">Rhizobium brockwellii</name>
    <dbReference type="NCBI Taxonomy" id="3019932"/>
    <lineage>
        <taxon>Bacteria</taxon>
        <taxon>Pseudomonadati</taxon>
        <taxon>Pseudomonadota</taxon>
        <taxon>Alphaproteobacteria</taxon>
        <taxon>Hyphomicrobiales</taxon>
        <taxon>Rhizobiaceae</taxon>
        <taxon>Rhizobium/Agrobacterium group</taxon>
        <taxon>Rhizobium</taxon>
    </lineage>
</organism>
<evidence type="ECO:0000313" key="2">
    <source>
        <dbReference type="EMBL" id="MDV4184299.1"/>
    </source>
</evidence>
<gene>
    <name evidence="2" type="ORF">R1523_02130</name>
</gene>
<keyword evidence="3" id="KW-1185">Reference proteome</keyword>
<comment type="caution">
    <text evidence="2">The sequence shown here is derived from an EMBL/GenBank/DDBJ whole genome shotgun (WGS) entry which is preliminary data.</text>
</comment>